<dbReference type="Proteomes" id="UP000195455">
    <property type="component" value="Unassembled WGS sequence"/>
</dbReference>
<organism evidence="2 3">
    <name type="scientific">Anaerotignum lactatifermentans</name>
    <dbReference type="NCBI Taxonomy" id="160404"/>
    <lineage>
        <taxon>Bacteria</taxon>
        <taxon>Bacillati</taxon>
        <taxon>Bacillota</taxon>
        <taxon>Clostridia</taxon>
        <taxon>Lachnospirales</taxon>
        <taxon>Anaerotignaceae</taxon>
        <taxon>Anaerotignum</taxon>
    </lineage>
</organism>
<evidence type="ECO:0000313" key="1">
    <source>
        <dbReference type="EMBL" id="OUN40121.1"/>
    </source>
</evidence>
<name>A0A1Y3TUP7_9FIRM</name>
<reference evidence="2" key="2">
    <citation type="journal article" date="2018" name="BMC Genomics">
        <title>Whole genome sequencing and function prediction of 133 gut anaerobes isolated from chicken caecum in pure cultures.</title>
        <authorList>
            <person name="Medvecky M."/>
            <person name="Cejkova D."/>
            <person name="Polansky O."/>
            <person name="Karasova D."/>
            <person name="Kubasova T."/>
            <person name="Cizek A."/>
            <person name="Rychlik I."/>
        </authorList>
    </citation>
    <scope>NUCLEOTIDE SEQUENCE</scope>
    <source>
        <strain evidence="2">An75</strain>
    </source>
</reference>
<sequence length="310" mass="36614">MNEVIKQMQKRIVEGIQLPDKKQQNQLRKDVEQALQESIKDLAEHGGGPQAEDRFWKRLEHIAAKEPKNRIIYQHYQDISYFWQYTENWYSCYPPNLSEEERDKALGYAEFKRKNVEDRERYMTVYFPCGRIGLKGFFVDNKLPESCGHTVYGVYCENEKTYTIGEILEKLPKEEMDVFQLNELFCRFDKLPEEMQRVYDLTLQLKEPRNVKGMIDLMGHLPEVCVVNGIQNERQLGEFLVENELFDVSFPEESLPYLDYAKIGREHMQTHQGKLIQGAYVEDTSADNVNQFSQESNEENDQSDDYEMKL</sequence>
<protein>
    <submittedName>
        <fullName evidence="2">Uncharacterized protein</fullName>
    </submittedName>
</protein>
<evidence type="ECO:0000313" key="3">
    <source>
        <dbReference type="Proteomes" id="UP000195455"/>
    </source>
</evidence>
<reference evidence="3" key="1">
    <citation type="submission" date="2017-04" db="EMBL/GenBank/DDBJ databases">
        <title>Function of individual gut microbiota members based on whole genome sequencing of pure cultures obtained from chicken caecum.</title>
        <authorList>
            <person name="Medvecky M."/>
            <person name="Cejkova D."/>
            <person name="Polansky O."/>
            <person name="Karasova D."/>
            <person name="Kubasova T."/>
            <person name="Cizek A."/>
            <person name="Rychlik I."/>
        </authorList>
    </citation>
    <scope>NUCLEOTIDE SEQUENCE [LARGE SCALE GENOMIC DNA]</scope>
    <source>
        <strain evidence="3">An75</strain>
    </source>
</reference>
<comment type="caution">
    <text evidence="2">The sequence shown here is derived from an EMBL/GenBank/DDBJ whole genome shotgun (WGS) entry which is preliminary data.</text>
</comment>
<evidence type="ECO:0000313" key="2">
    <source>
        <dbReference type="EMBL" id="OUN40276.1"/>
    </source>
</evidence>
<dbReference type="EMBL" id="NFHM01000034">
    <property type="protein sequence ID" value="OUN40121.1"/>
    <property type="molecule type" value="Genomic_DNA"/>
</dbReference>
<dbReference type="EMBL" id="NFHM01000033">
    <property type="protein sequence ID" value="OUN40276.1"/>
    <property type="molecule type" value="Genomic_DNA"/>
</dbReference>
<dbReference type="AlphaFoldDB" id="A0A1Y3TUP7"/>
<proteinExistence type="predicted"/>
<accession>A0A1Y3TUP7</accession>
<gene>
    <name evidence="2" type="ORF">B5G26_14475</name>
    <name evidence="1" type="ORF">B5G26_14565</name>
</gene>